<keyword evidence="3" id="KW-1185">Reference proteome</keyword>
<protein>
    <submittedName>
        <fullName evidence="2">Uncharacterized protein</fullName>
    </submittedName>
</protein>
<comment type="caution">
    <text evidence="2">The sequence shown here is derived from an EMBL/GenBank/DDBJ whole genome shotgun (WGS) entry which is preliminary data.</text>
</comment>
<dbReference type="EMBL" id="JAWDGP010005406">
    <property type="protein sequence ID" value="KAK3757175.1"/>
    <property type="molecule type" value="Genomic_DNA"/>
</dbReference>
<gene>
    <name evidence="1" type="ORF">RRG08_010317</name>
    <name evidence="2" type="ORF">RRG08_061460</name>
</gene>
<evidence type="ECO:0000313" key="2">
    <source>
        <dbReference type="EMBL" id="KAK3757175.1"/>
    </source>
</evidence>
<organism evidence="2 3">
    <name type="scientific">Elysia crispata</name>
    <name type="common">lettuce slug</name>
    <dbReference type="NCBI Taxonomy" id="231223"/>
    <lineage>
        <taxon>Eukaryota</taxon>
        <taxon>Metazoa</taxon>
        <taxon>Spiralia</taxon>
        <taxon>Lophotrochozoa</taxon>
        <taxon>Mollusca</taxon>
        <taxon>Gastropoda</taxon>
        <taxon>Heterobranchia</taxon>
        <taxon>Euthyneura</taxon>
        <taxon>Panpulmonata</taxon>
        <taxon>Sacoglossa</taxon>
        <taxon>Placobranchoidea</taxon>
        <taxon>Plakobranchidae</taxon>
        <taxon>Elysia</taxon>
    </lineage>
</organism>
<name>A0AAE0YUA7_9GAST</name>
<reference evidence="2" key="1">
    <citation type="journal article" date="2023" name="G3 (Bethesda)">
        <title>A reference genome for the long-term kleptoplast-retaining sea slug Elysia crispata morphotype clarki.</title>
        <authorList>
            <person name="Eastman K.E."/>
            <person name="Pendleton A.L."/>
            <person name="Shaikh M.A."/>
            <person name="Suttiyut T."/>
            <person name="Ogas R."/>
            <person name="Tomko P."/>
            <person name="Gavelis G."/>
            <person name="Widhalm J.R."/>
            <person name="Wisecaver J.H."/>
        </authorList>
    </citation>
    <scope>NUCLEOTIDE SEQUENCE</scope>
    <source>
        <strain evidence="2">ECLA1</strain>
    </source>
</reference>
<dbReference type="AlphaFoldDB" id="A0AAE0YUA7"/>
<evidence type="ECO:0000313" key="1">
    <source>
        <dbReference type="EMBL" id="KAK3703189.1"/>
    </source>
</evidence>
<dbReference type="EMBL" id="JAWDGP010007842">
    <property type="protein sequence ID" value="KAK3703189.1"/>
    <property type="molecule type" value="Genomic_DNA"/>
</dbReference>
<accession>A0AAE0YUA7</accession>
<proteinExistence type="predicted"/>
<evidence type="ECO:0000313" key="3">
    <source>
        <dbReference type="Proteomes" id="UP001283361"/>
    </source>
</evidence>
<sequence>MPALYWSEGEEKVIPRRSCRLRKERGKQQQILLAQRQSKLKRVVASKDSGGTRWYTLIALIHSGGSVDLTTVTERFSRSIRKTELNTFKKWLGRKEKDISADMFMFKDDITAAFIDQTKVNLISRNFGAIMFSRVPIDFLMSICYG</sequence>
<dbReference type="Proteomes" id="UP001283361">
    <property type="component" value="Unassembled WGS sequence"/>
</dbReference>